<dbReference type="PANTHER" id="PTHR39463:SF1">
    <property type="entry name" value="MEDUSA"/>
    <property type="match status" value="1"/>
</dbReference>
<feature type="compositionally biased region" description="Polar residues" evidence="1">
    <location>
        <begin position="267"/>
        <end position="284"/>
    </location>
</feature>
<evidence type="ECO:0000313" key="4">
    <source>
        <dbReference type="Proteomes" id="UP000044602"/>
    </source>
</evidence>
<accession>A0A0G4N1G9</accession>
<proteinExistence type="predicted"/>
<name>A0A0G4N1G9_VERLO</name>
<feature type="compositionally biased region" description="Polar residues" evidence="1">
    <location>
        <begin position="640"/>
        <end position="652"/>
    </location>
</feature>
<evidence type="ECO:0000313" key="3">
    <source>
        <dbReference type="EMBL" id="CRK40229.1"/>
    </source>
</evidence>
<feature type="compositionally biased region" description="Polar residues" evidence="1">
    <location>
        <begin position="922"/>
        <end position="934"/>
    </location>
</feature>
<dbReference type="Proteomes" id="UP000044602">
    <property type="component" value="Unassembled WGS sequence"/>
</dbReference>
<feature type="compositionally biased region" description="Polar residues" evidence="1">
    <location>
        <begin position="611"/>
        <end position="631"/>
    </location>
</feature>
<dbReference type="Pfam" id="PF23305">
    <property type="entry name" value="DUF7082"/>
    <property type="match status" value="2"/>
</dbReference>
<dbReference type="EMBL" id="CVQH01026194">
    <property type="protein sequence ID" value="CRK40229.1"/>
    <property type="molecule type" value="Genomic_DNA"/>
</dbReference>
<protein>
    <recommendedName>
        <fullName evidence="2">DUF7082 domain-containing protein</fullName>
    </recommendedName>
</protein>
<dbReference type="STRING" id="100787.A0A0G4N1G9"/>
<feature type="compositionally biased region" description="Polar residues" evidence="1">
    <location>
        <begin position="678"/>
        <end position="688"/>
    </location>
</feature>
<feature type="region of interest" description="Disordered" evidence="1">
    <location>
        <begin position="891"/>
        <end position="1022"/>
    </location>
</feature>
<keyword evidence="4" id="KW-1185">Reference proteome</keyword>
<feature type="compositionally biased region" description="Polar residues" evidence="1">
    <location>
        <begin position="893"/>
        <end position="913"/>
    </location>
</feature>
<feature type="non-terminal residue" evidence="3">
    <location>
        <position position="1022"/>
    </location>
</feature>
<feature type="compositionally biased region" description="Polar residues" evidence="1">
    <location>
        <begin position="294"/>
        <end position="307"/>
    </location>
</feature>
<dbReference type="AlphaFoldDB" id="A0A0G4N1G9"/>
<dbReference type="PANTHER" id="PTHR39463">
    <property type="entry name" value="MEDUSA"/>
    <property type="match status" value="1"/>
</dbReference>
<feature type="domain" description="DUF7082" evidence="2">
    <location>
        <begin position="729"/>
        <end position="837"/>
    </location>
</feature>
<feature type="region of interest" description="Disordered" evidence="1">
    <location>
        <begin position="605"/>
        <end position="661"/>
    </location>
</feature>
<feature type="compositionally biased region" description="Basic and acidic residues" evidence="1">
    <location>
        <begin position="251"/>
        <end position="264"/>
    </location>
</feature>
<feature type="domain" description="DUF7082" evidence="2">
    <location>
        <begin position="400"/>
        <end position="555"/>
    </location>
</feature>
<organism evidence="3 4">
    <name type="scientific">Verticillium longisporum</name>
    <name type="common">Verticillium dahliae var. longisporum</name>
    <dbReference type="NCBI Taxonomy" id="100787"/>
    <lineage>
        <taxon>Eukaryota</taxon>
        <taxon>Fungi</taxon>
        <taxon>Dikarya</taxon>
        <taxon>Ascomycota</taxon>
        <taxon>Pezizomycotina</taxon>
        <taxon>Sordariomycetes</taxon>
        <taxon>Hypocreomycetidae</taxon>
        <taxon>Glomerellales</taxon>
        <taxon>Plectosphaerellaceae</taxon>
        <taxon>Verticillium</taxon>
    </lineage>
</organism>
<gene>
    <name evidence="3" type="ORF">BN1708_008160</name>
</gene>
<dbReference type="InterPro" id="IPR055509">
    <property type="entry name" value="DUF7082"/>
</dbReference>
<evidence type="ECO:0000259" key="2">
    <source>
        <dbReference type="Pfam" id="PF23305"/>
    </source>
</evidence>
<feature type="region of interest" description="Disordered" evidence="1">
    <location>
        <begin position="244"/>
        <end position="307"/>
    </location>
</feature>
<feature type="region of interest" description="Disordered" evidence="1">
    <location>
        <begin position="674"/>
        <end position="706"/>
    </location>
</feature>
<evidence type="ECO:0000256" key="1">
    <source>
        <dbReference type="SAM" id="MobiDB-lite"/>
    </source>
</evidence>
<sequence>MSAAAKFECAPYKPFEPDYHPQRPIIVGEEGLDSPETVTLKYEEAVARANGDLRGGSPQEGLLPMSQYGKPQPTPLHGYDSGREYQDGAYQAYGAPTYHGQHHDGSAQLSASQLNQGAFAANSAVGQYMSVGPTVVSCQPSTGMAGTKVMAKVSSQDDLLAMTSPMPYLYLVFGTHKVLAENVKDSRDANGCTLTFTAEAPDIMVTGCQGPSVPLTLLIEAANGEEVSRTAASTFAYHDASLAGAGANPDEITRKLSKSPEQHQRSPRSATTQLGYDSTTNAYNFATAPPQPSQSPYEPTFPQDNNMLSTYRSASFTEQHFPRAAPPPLRPPMAGWQQTYGRTPGPPMTHTHISRPSLTPLPMPTPTTPTLVRTTSLQTSPGSSQGPAYPNWGSSSYSNKAVLNIMGKLDNMAENWTPDEWSNRRRIVMFNKKQTGSTLTTTFRAVNVNERPPNSVCISCIWWAEKNECFVTSVDTIYLLEQLVVAPNRFSVEEKNRIRRNLEGFRPQTVSKAKSDSEEFFKIIMAFPNPKPRNIEKDVKVFPWKILESALKKIIGKYSASPSSTLPTGQMLTPAPVNSYPALPTPPAPTVASDGVNVYGVQSHMHHHDTLTSPRSLSGSNHNWPTYTGAPTHSRALSPALTSGSPRQSSGRLSGPLPGVSAYDSRPMAAHAYPGPSMHSSIVHQPTAPTAPGRWDPSAMPSMHPPATYAEQYQPISAHHGPSHPQVYSSDGYNDGAQRAYCIWWAEKNECFVTSVDTIYLLEQLVVAPNRFSVEEKNRIRRNLEGFRPQTVSKAKSDSEEFFKIIMAFPNPKPRNIEKDVKVFPWKILESALKKIIGKYSASPSSTLPTGQMLTPAPVSSYPALPTPPAPTVASDGVNVYGVQAHMHHHDTLTSPRSLSGSNHNWPTYTGAPTHSRALSPALTTGSPRQSSGRLSGPLPGVSAYESRPMAPHAYPGPSMHSSIVHQPTAPAAPGRWDPSAMPSMHPPATYAEQYQPISAHHGPSHPQVYSSDGYNDGAQRA</sequence>
<reference evidence="3 4" key="1">
    <citation type="submission" date="2015-05" db="EMBL/GenBank/DDBJ databases">
        <authorList>
            <person name="Wang D.B."/>
            <person name="Wang M."/>
        </authorList>
    </citation>
    <scope>NUCLEOTIDE SEQUENCE [LARGE SCALE GENOMIC DNA]</scope>
    <source>
        <strain evidence="3">VL1</strain>
    </source>
</reference>
<dbReference type="GO" id="GO:0005634">
    <property type="term" value="C:nucleus"/>
    <property type="evidence" value="ECO:0007669"/>
    <property type="project" value="TreeGrafter"/>
</dbReference>